<evidence type="ECO:0000256" key="5">
    <source>
        <dbReference type="ARBA" id="ARBA00023054"/>
    </source>
</evidence>
<evidence type="ECO:0000256" key="1">
    <source>
        <dbReference type="ARBA" id="ARBA00004173"/>
    </source>
</evidence>
<dbReference type="PANTHER" id="PTHR14360">
    <property type="entry name" value="PROTEIN FMP32, MITOCHONDRIAL"/>
    <property type="match status" value="1"/>
</dbReference>
<feature type="coiled-coil region" evidence="8">
    <location>
        <begin position="124"/>
        <end position="164"/>
    </location>
</feature>
<reference evidence="10" key="1">
    <citation type="submission" date="2020-09" db="EMBL/GenBank/DDBJ databases">
        <title>Genome-Enabled Discovery of Anthraquinone Biosynthesis in Senna tora.</title>
        <authorList>
            <person name="Kang S.-H."/>
            <person name="Pandey R.P."/>
            <person name="Lee C.-M."/>
            <person name="Sim J.-S."/>
            <person name="Jeong J.-T."/>
            <person name="Choi B.-S."/>
            <person name="Jung M."/>
            <person name="Ginzburg D."/>
            <person name="Zhao K."/>
            <person name="Won S.Y."/>
            <person name="Oh T.-J."/>
            <person name="Yu Y."/>
            <person name="Kim N.-H."/>
            <person name="Lee O.R."/>
            <person name="Lee T.-H."/>
            <person name="Bashyal P."/>
            <person name="Kim T.-S."/>
            <person name="Lee W.-H."/>
            <person name="Kawkins C."/>
            <person name="Kim C.-K."/>
            <person name="Kim J.S."/>
            <person name="Ahn B.O."/>
            <person name="Rhee S.Y."/>
            <person name="Sohng J.K."/>
        </authorList>
    </citation>
    <scope>NUCLEOTIDE SEQUENCE</scope>
    <source>
        <tissue evidence="10">Leaf</tissue>
    </source>
</reference>
<evidence type="ECO:0000256" key="3">
    <source>
        <dbReference type="ARBA" id="ARBA00022692"/>
    </source>
</evidence>
<keyword evidence="3 9" id="KW-0812">Transmembrane</keyword>
<evidence type="ECO:0000256" key="4">
    <source>
        <dbReference type="ARBA" id="ARBA00022989"/>
    </source>
</evidence>
<dbReference type="Gene3D" id="1.20.5.340">
    <property type="match status" value="1"/>
</dbReference>
<dbReference type="EMBL" id="JAAIUW010000002">
    <property type="protein sequence ID" value="KAF7841040.1"/>
    <property type="molecule type" value="Genomic_DNA"/>
</dbReference>
<dbReference type="OrthoDB" id="889336at2759"/>
<evidence type="ECO:0000256" key="8">
    <source>
        <dbReference type="SAM" id="Coils"/>
    </source>
</evidence>
<dbReference type="InterPro" id="IPR024461">
    <property type="entry name" value="CCDC90-like"/>
</dbReference>
<name>A0A834XAC9_9FABA</name>
<accession>A0A834XAC9</accession>
<keyword evidence="4 9" id="KW-1133">Transmembrane helix</keyword>
<dbReference type="GO" id="GO:0016020">
    <property type="term" value="C:membrane"/>
    <property type="evidence" value="ECO:0007669"/>
    <property type="project" value="UniProtKB-SubCell"/>
</dbReference>
<proteinExistence type="predicted"/>
<comment type="caution">
    <text evidence="10">The sequence shown here is derived from an EMBL/GenBank/DDBJ whole genome shotgun (WGS) entry which is preliminary data.</text>
</comment>
<evidence type="ECO:0000313" key="10">
    <source>
        <dbReference type="EMBL" id="KAF7841040.1"/>
    </source>
</evidence>
<feature type="transmembrane region" description="Helical" evidence="9">
    <location>
        <begin position="283"/>
        <end position="301"/>
    </location>
</feature>
<sequence length="302" mass="34429">MALYRRGLCKGLNSRICLCTYSELGSSLPSNRKYVRQVLQDSNSNRKQARLVDTLAQARDLEAHGIPSKQADAIVTTITDSLETAVQSFVSKAEMQKARIFEIFEQDHHFTLLQSQMEKPLSVMEKMQSELRDTCDELAKLQNINAKEDLKNKFDKEINALSDKLGTAKKVSQDLNSNGKQARPVDTLVQLKMLQESNLSNFKSQVQSSQDHHFSLMKQHIEKQLSDHIEKMQSELRILSRLTCVELAKENAEITYLTNKLGEINALNDQLEVLKKDAIDPNATAWFTIFFNLGVIAYLFFW</sequence>
<evidence type="ECO:0000313" key="11">
    <source>
        <dbReference type="Proteomes" id="UP000634136"/>
    </source>
</evidence>
<organism evidence="10 11">
    <name type="scientific">Senna tora</name>
    <dbReference type="NCBI Taxonomy" id="362788"/>
    <lineage>
        <taxon>Eukaryota</taxon>
        <taxon>Viridiplantae</taxon>
        <taxon>Streptophyta</taxon>
        <taxon>Embryophyta</taxon>
        <taxon>Tracheophyta</taxon>
        <taxon>Spermatophyta</taxon>
        <taxon>Magnoliopsida</taxon>
        <taxon>eudicotyledons</taxon>
        <taxon>Gunneridae</taxon>
        <taxon>Pentapetalae</taxon>
        <taxon>rosids</taxon>
        <taxon>fabids</taxon>
        <taxon>Fabales</taxon>
        <taxon>Fabaceae</taxon>
        <taxon>Caesalpinioideae</taxon>
        <taxon>Cassia clade</taxon>
        <taxon>Senna</taxon>
    </lineage>
</organism>
<keyword evidence="11" id="KW-1185">Reference proteome</keyword>
<comment type="subcellular location">
    <subcellularLocation>
        <location evidence="2">Membrane</location>
    </subcellularLocation>
    <subcellularLocation>
        <location evidence="1">Mitochondrion</location>
    </subcellularLocation>
</comment>
<protein>
    <submittedName>
        <fullName evidence="10">Protein FMP32, mitochondrial-like</fullName>
    </submittedName>
</protein>
<dbReference type="GO" id="GO:0005739">
    <property type="term" value="C:mitochondrion"/>
    <property type="evidence" value="ECO:0007669"/>
    <property type="project" value="UniProtKB-SubCell"/>
</dbReference>
<keyword evidence="6" id="KW-0496">Mitochondrion</keyword>
<gene>
    <name evidence="10" type="ORF">G2W53_003338</name>
</gene>
<keyword evidence="5 8" id="KW-0175">Coiled coil</keyword>
<evidence type="ECO:0000256" key="7">
    <source>
        <dbReference type="ARBA" id="ARBA00023136"/>
    </source>
</evidence>
<evidence type="ECO:0000256" key="2">
    <source>
        <dbReference type="ARBA" id="ARBA00004370"/>
    </source>
</evidence>
<keyword evidence="7 9" id="KW-0472">Membrane</keyword>
<evidence type="ECO:0000256" key="6">
    <source>
        <dbReference type="ARBA" id="ARBA00023128"/>
    </source>
</evidence>
<evidence type="ECO:0000256" key="9">
    <source>
        <dbReference type="SAM" id="Phobius"/>
    </source>
</evidence>
<dbReference type="PANTHER" id="PTHR14360:SF1">
    <property type="entry name" value="PROTEIN FMP32, MITOCHONDRIAL"/>
    <property type="match status" value="1"/>
</dbReference>
<dbReference type="Proteomes" id="UP000634136">
    <property type="component" value="Unassembled WGS sequence"/>
</dbReference>
<dbReference type="AlphaFoldDB" id="A0A834XAC9"/>